<dbReference type="RefSeq" id="WP_191320757.1">
    <property type="nucleotide sequence ID" value="NZ_BNCG01000024.1"/>
</dbReference>
<evidence type="ECO:0000313" key="3">
    <source>
        <dbReference type="Proteomes" id="UP001595704"/>
    </source>
</evidence>
<dbReference type="EMBL" id="JBHRYC010000034">
    <property type="protein sequence ID" value="MFC3637313.1"/>
    <property type="molecule type" value="Genomic_DNA"/>
</dbReference>
<gene>
    <name evidence="2" type="ORF">ACFONL_07940</name>
</gene>
<comment type="caution">
    <text evidence="2">The sequence shown here is derived from an EMBL/GenBank/DDBJ whole genome shotgun (WGS) entry which is preliminary data.</text>
</comment>
<dbReference type="PANTHER" id="PTHR39639:SF1">
    <property type="entry name" value="DUF262 DOMAIN-CONTAINING PROTEIN"/>
    <property type="match status" value="1"/>
</dbReference>
<accession>A0ABV7UFF7</accession>
<dbReference type="InterPro" id="IPR004919">
    <property type="entry name" value="GmrSD_N"/>
</dbReference>
<protein>
    <submittedName>
        <fullName evidence="2">DUF262 domain-containing protein</fullName>
    </submittedName>
</protein>
<evidence type="ECO:0000259" key="1">
    <source>
        <dbReference type="Pfam" id="PF03235"/>
    </source>
</evidence>
<name>A0ABV7UFF7_9HYPH</name>
<feature type="domain" description="GmrSD restriction endonucleases N-terminal" evidence="1">
    <location>
        <begin position="48"/>
        <end position="148"/>
    </location>
</feature>
<sequence length="173" mass="20278">MKIADRMPRRVDLGRHMEVSIEFALYQLEKVRVAPDRINPAGRRTVMGFILPAWQRPLVWSAEQKVAFIESSWRGIPLGTYTFNQDEPGSDLDYLLIDGQQRLTAIEDYIHDRFPVFGLLFSQLTLPERSRWENTKFAAYKCESADENYLRRYYNIMNFAGTPHLPHQRAKAR</sequence>
<reference evidence="3" key="1">
    <citation type="journal article" date="2019" name="Int. J. Syst. Evol. Microbiol.">
        <title>The Global Catalogue of Microorganisms (GCM) 10K type strain sequencing project: providing services to taxonomists for standard genome sequencing and annotation.</title>
        <authorList>
            <consortium name="The Broad Institute Genomics Platform"/>
            <consortium name="The Broad Institute Genome Sequencing Center for Infectious Disease"/>
            <person name="Wu L."/>
            <person name="Ma J."/>
        </authorList>
    </citation>
    <scope>NUCLEOTIDE SEQUENCE [LARGE SCALE GENOMIC DNA]</scope>
    <source>
        <strain evidence="3">KCTC 42282</strain>
    </source>
</reference>
<dbReference type="Pfam" id="PF03235">
    <property type="entry name" value="GmrSD_N"/>
    <property type="match status" value="1"/>
</dbReference>
<dbReference type="PANTHER" id="PTHR39639">
    <property type="entry name" value="CHROMOSOME 16, WHOLE GENOME SHOTGUN SEQUENCE"/>
    <property type="match status" value="1"/>
</dbReference>
<keyword evidence="3" id="KW-1185">Reference proteome</keyword>
<dbReference type="Proteomes" id="UP001595704">
    <property type="component" value="Unassembled WGS sequence"/>
</dbReference>
<evidence type="ECO:0000313" key="2">
    <source>
        <dbReference type="EMBL" id="MFC3637313.1"/>
    </source>
</evidence>
<organism evidence="2 3">
    <name type="scientific">Camelimonas fluminis</name>
    <dbReference type="NCBI Taxonomy" id="1576911"/>
    <lineage>
        <taxon>Bacteria</taxon>
        <taxon>Pseudomonadati</taxon>
        <taxon>Pseudomonadota</taxon>
        <taxon>Alphaproteobacteria</taxon>
        <taxon>Hyphomicrobiales</taxon>
        <taxon>Chelatococcaceae</taxon>
        <taxon>Camelimonas</taxon>
    </lineage>
</organism>
<proteinExistence type="predicted"/>